<evidence type="ECO:0000313" key="4">
    <source>
        <dbReference type="Proteomes" id="UP000318681"/>
    </source>
</evidence>
<dbReference type="PANTHER" id="PTHR23150:SF19">
    <property type="entry name" value="FORMYLGLYCINE-GENERATING ENZYME"/>
    <property type="match status" value="1"/>
</dbReference>
<keyword evidence="1" id="KW-0732">Signal</keyword>
<dbReference type="Gene3D" id="3.90.1580.10">
    <property type="entry name" value="paralog of FGE (formylglycine-generating enzyme)"/>
    <property type="match status" value="1"/>
</dbReference>
<name>A0A558R5P3_9SPHN</name>
<gene>
    <name evidence="3" type="ORF">FOY91_09070</name>
</gene>
<feature type="chain" id="PRO_5022181025" evidence="1">
    <location>
        <begin position="23"/>
        <end position="294"/>
    </location>
</feature>
<dbReference type="GO" id="GO:0120147">
    <property type="term" value="F:formylglycine-generating oxidase activity"/>
    <property type="evidence" value="ECO:0007669"/>
    <property type="project" value="TreeGrafter"/>
</dbReference>
<accession>A0A558R5P3</accession>
<proteinExistence type="predicted"/>
<keyword evidence="4" id="KW-1185">Reference proteome</keyword>
<dbReference type="InterPro" id="IPR051043">
    <property type="entry name" value="Sulfatase_Mod_Factor_Kinase"/>
</dbReference>
<dbReference type="PANTHER" id="PTHR23150">
    <property type="entry name" value="SULFATASE MODIFYING FACTOR 1, 2"/>
    <property type="match status" value="1"/>
</dbReference>
<protein>
    <submittedName>
        <fullName evidence="3">Formylglycine-generating enzyme family protein</fullName>
    </submittedName>
</protein>
<organism evidence="3 4">
    <name type="scientific">Alterirhizorhabdus solaris</name>
    <dbReference type="NCBI Taxonomy" id="2529389"/>
    <lineage>
        <taxon>Bacteria</taxon>
        <taxon>Pseudomonadati</taxon>
        <taxon>Pseudomonadota</taxon>
        <taxon>Alphaproteobacteria</taxon>
        <taxon>Sphingomonadales</taxon>
        <taxon>Rhizorhabdaceae</taxon>
        <taxon>Alterirhizorhabdus</taxon>
    </lineage>
</organism>
<dbReference type="OrthoDB" id="9768004at2"/>
<sequence>MRARATALLAGLAFATLIGARAAPAGRCDIADGRVFIPAGTVPLGEDGPDRPGTPTPVAAFWIDRHEVTNRQFAAFVAATGHVTRAERDGGSAVFVPPAAPVPLDDAARWWRFVRGSDWRHPQGPGSDLRDHADDPVVQVDREDAAAFARWAGGALPDAAQWERAARGDQTDTRAQTSWAFTASGKPRANVWEGVFPMRDTGDDGYTGIAPVGCFEAGGFGLHDMVGNVWEWVAGTGPTGLVKGGSYLCAMNYCANFRPAAFQAQEQDLGTSHIGFRVAYAERRHASASGLKND</sequence>
<reference evidence="3 4" key="1">
    <citation type="submission" date="2019-07" db="EMBL/GenBank/DDBJ databases">
        <title>Sphingomonas solaris sp. nov., isolated from a solar panel from Boston, Massachusetts.</title>
        <authorList>
            <person name="Tanner K."/>
            <person name="Pascual J."/>
            <person name="Mancuso C."/>
            <person name="Pereto J."/>
            <person name="Khalil A."/>
            <person name="Vilanova C."/>
        </authorList>
    </citation>
    <scope>NUCLEOTIDE SEQUENCE [LARGE SCALE GENOMIC DNA]</scope>
    <source>
        <strain evidence="3 4">R4DWN</strain>
    </source>
</reference>
<dbReference type="RefSeq" id="WP_145150318.1">
    <property type="nucleotide sequence ID" value="NZ_VNIM01000029.1"/>
</dbReference>
<dbReference type="SUPFAM" id="SSF56436">
    <property type="entry name" value="C-type lectin-like"/>
    <property type="match status" value="1"/>
</dbReference>
<evidence type="ECO:0000256" key="1">
    <source>
        <dbReference type="SAM" id="SignalP"/>
    </source>
</evidence>
<evidence type="ECO:0000313" key="3">
    <source>
        <dbReference type="EMBL" id="TVV74706.1"/>
    </source>
</evidence>
<dbReference type="Proteomes" id="UP000318681">
    <property type="component" value="Unassembled WGS sequence"/>
</dbReference>
<comment type="caution">
    <text evidence="3">The sequence shown here is derived from an EMBL/GenBank/DDBJ whole genome shotgun (WGS) entry which is preliminary data.</text>
</comment>
<dbReference type="EMBL" id="VNIM01000029">
    <property type="protein sequence ID" value="TVV74706.1"/>
    <property type="molecule type" value="Genomic_DNA"/>
</dbReference>
<dbReference type="InterPro" id="IPR042095">
    <property type="entry name" value="SUMF_sf"/>
</dbReference>
<feature type="signal peptide" evidence="1">
    <location>
        <begin position="1"/>
        <end position="22"/>
    </location>
</feature>
<dbReference type="AlphaFoldDB" id="A0A558R5P3"/>
<dbReference type="Pfam" id="PF03781">
    <property type="entry name" value="FGE-sulfatase"/>
    <property type="match status" value="1"/>
</dbReference>
<dbReference type="InterPro" id="IPR016187">
    <property type="entry name" value="CTDL_fold"/>
</dbReference>
<evidence type="ECO:0000259" key="2">
    <source>
        <dbReference type="Pfam" id="PF03781"/>
    </source>
</evidence>
<dbReference type="InterPro" id="IPR005532">
    <property type="entry name" value="SUMF_dom"/>
</dbReference>
<feature type="domain" description="Sulfatase-modifying factor enzyme-like" evidence="2">
    <location>
        <begin position="33"/>
        <end position="279"/>
    </location>
</feature>